<feature type="signal peptide" evidence="5">
    <location>
        <begin position="1"/>
        <end position="20"/>
    </location>
</feature>
<evidence type="ECO:0000256" key="4">
    <source>
        <dbReference type="ARBA" id="ARBA00023242"/>
    </source>
</evidence>
<comment type="caution">
    <text evidence="7">The sequence shown here is derived from an EMBL/GenBank/DDBJ whole genome shotgun (WGS) entry which is preliminary data.</text>
</comment>
<keyword evidence="3" id="KW-0862">Zinc</keyword>
<evidence type="ECO:0000313" key="8">
    <source>
        <dbReference type="Proteomes" id="UP001472677"/>
    </source>
</evidence>
<dbReference type="PANTHER" id="PTHR11477">
    <property type="entry name" value="TRANSCRIPTION FACTOR S-II ZINC FINGER DOMAIN-CONTAINING PROTEIN"/>
    <property type="match status" value="1"/>
</dbReference>
<dbReference type="EMBL" id="JBBPBM010000021">
    <property type="protein sequence ID" value="KAK8548223.1"/>
    <property type="molecule type" value="Genomic_DNA"/>
</dbReference>
<evidence type="ECO:0000256" key="1">
    <source>
        <dbReference type="ARBA" id="ARBA00022723"/>
    </source>
</evidence>
<dbReference type="InterPro" id="IPR003618">
    <property type="entry name" value="TFIIS_cen_dom"/>
</dbReference>
<evidence type="ECO:0000313" key="7">
    <source>
        <dbReference type="EMBL" id="KAK8548223.1"/>
    </source>
</evidence>
<dbReference type="Gene3D" id="1.10.472.30">
    <property type="entry name" value="Transcription elongation factor S-II, central domain"/>
    <property type="match status" value="1"/>
</dbReference>
<evidence type="ECO:0000256" key="3">
    <source>
        <dbReference type="ARBA" id="ARBA00022833"/>
    </source>
</evidence>
<feature type="domain" description="TFIIS central" evidence="6">
    <location>
        <begin position="16"/>
        <end position="115"/>
    </location>
</feature>
<reference evidence="7 8" key="1">
    <citation type="journal article" date="2024" name="G3 (Bethesda)">
        <title>Genome assembly of Hibiscus sabdariffa L. provides insights into metabolisms of medicinal natural products.</title>
        <authorList>
            <person name="Kim T."/>
        </authorList>
    </citation>
    <scope>NUCLEOTIDE SEQUENCE [LARGE SCALE GENOMIC DNA]</scope>
    <source>
        <strain evidence="7">TK-2024</strain>
        <tissue evidence="7">Old leaves</tissue>
    </source>
</reference>
<organism evidence="7 8">
    <name type="scientific">Hibiscus sabdariffa</name>
    <name type="common">roselle</name>
    <dbReference type="NCBI Taxonomy" id="183260"/>
    <lineage>
        <taxon>Eukaryota</taxon>
        <taxon>Viridiplantae</taxon>
        <taxon>Streptophyta</taxon>
        <taxon>Embryophyta</taxon>
        <taxon>Tracheophyta</taxon>
        <taxon>Spermatophyta</taxon>
        <taxon>Magnoliopsida</taxon>
        <taxon>eudicotyledons</taxon>
        <taxon>Gunneridae</taxon>
        <taxon>Pentapetalae</taxon>
        <taxon>rosids</taxon>
        <taxon>malvids</taxon>
        <taxon>Malvales</taxon>
        <taxon>Malvaceae</taxon>
        <taxon>Malvoideae</taxon>
        <taxon>Hibiscus</taxon>
    </lineage>
</organism>
<evidence type="ECO:0000256" key="2">
    <source>
        <dbReference type="ARBA" id="ARBA00022771"/>
    </source>
</evidence>
<dbReference type="Pfam" id="PF07500">
    <property type="entry name" value="TFIIS_M"/>
    <property type="match status" value="1"/>
</dbReference>
<name>A0ABR2DW66_9ROSI</name>
<dbReference type="Proteomes" id="UP001472677">
    <property type="component" value="Unassembled WGS sequence"/>
</dbReference>
<keyword evidence="5" id="KW-0732">Signal</keyword>
<dbReference type="SMART" id="SM00510">
    <property type="entry name" value="TFS2M"/>
    <property type="match status" value="1"/>
</dbReference>
<gene>
    <name evidence="7" type="ORF">V6N12_061141</name>
</gene>
<keyword evidence="8" id="KW-1185">Reference proteome</keyword>
<feature type="chain" id="PRO_5045044157" description="TFIIS central domain-containing protein" evidence="5">
    <location>
        <begin position="21"/>
        <end position="162"/>
    </location>
</feature>
<sequence>MQKSTPKLTSLVKCMILVKALFTVLSKTDEDTMDQVNACDPIRVAVTIESLMFERIDKSTGTHKFKYRSIMSNMKDPENLNLRKVLLGGVNSKRLITMIPEEMARTDQFDCERDAAPINLNVAVVVNGRLLTIKCSQGVQMNICITIGNSVSRESGFMSFML</sequence>
<protein>
    <recommendedName>
        <fullName evidence="6">TFIIS central domain-containing protein</fullName>
    </recommendedName>
</protein>
<evidence type="ECO:0000256" key="5">
    <source>
        <dbReference type="SAM" id="SignalP"/>
    </source>
</evidence>
<keyword evidence="4" id="KW-0539">Nucleus</keyword>
<proteinExistence type="predicted"/>
<dbReference type="PANTHER" id="PTHR11477:SF0">
    <property type="entry name" value="IP08861P-RELATED"/>
    <property type="match status" value="1"/>
</dbReference>
<evidence type="ECO:0000259" key="6">
    <source>
        <dbReference type="SMART" id="SM00510"/>
    </source>
</evidence>
<dbReference type="InterPro" id="IPR036575">
    <property type="entry name" value="TFIIS_cen_dom_sf"/>
</dbReference>
<dbReference type="SUPFAM" id="SSF46942">
    <property type="entry name" value="Elongation factor TFIIS domain 2"/>
    <property type="match status" value="1"/>
</dbReference>
<accession>A0ABR2DW66</accession>
<keyword evidence="2" id="KW-0863">Zinc-finger</keyword>
<keyword evidence="1" id="KW-0479">Metal-binding</keyword>